<dbReference type="InterPro" id="IPR009057">
    <property type="entry name" value="Homeodomain-like_sf"/>
</dbReference>
<dbReference type="InterPro" id="IPR006120">
    <property type="entry name" value="Resolvase_HTH_dom"/>
</dbReference>
<dbReference type="AlphaFoldDB" id="A0AA51MN98"/>
<keyword evidence="11" id="KW-1185">Reference proteome</keyword>
<evidence type="ECO:0000256" key="5">
    <source>
        <dbReference type="ARBA" id="ARBA00023172"/>
    </source>
</evidence>
<dbReference type="Pfam" id="PF00239">
    <property type="entry name" value="Resolvase"/>
    <property type="match status" value="1"/>
</dbReference>
<sequence length="183" mass="20167">MAIVGYARVSSVDQDHTTQVERLQAAGCKRVFSEKKSGTSKQGRDALDECLQWMREGDTLAVTKIDRLARSARDLHNMVHELEEREISLMVLDQAIDTRTPTGKAFLGMLAIFAEFETNIRKERQSEGIAKAKAEGVYTGRKPTAKAKKAQIEALLAQGMSKPKVAKELGICVASVYNALKEA</sequence>
<feature type="active site" description="O-(5'-phospho-DNA)-serine intermediate" evidence="6 7">
    <location>
        <position position="10"/>
    </location>
</feature>
<keyword evidence="3" id="KW-0230">DNA invertase</keyword>
<dbReference type="PANTHER" id="PTHR30461:SF26">
    <property type="entry name" value="RESOLVASE HOMOLOG YNEB"/>
    <property type="match status" value="1"/>
</dbReference>
<dbReference type="InterPro" id="IPR006119">
    <property type="entry name" value="Resolv_N"/>
</dbReference>
<name>A0AA51MN98_9GAMM</name>
<dbReference type="EMBL" id="JAVFKN010000009">
    <property type="protein sequence ID" value="MDQ5768500.1"/>
    <property type="molecule type" value="Genomic_DNA"/>
</dbReference>
<dbReference type="GO" id="GO:0015074">
    <property type="term" value="P:DNA integration"/>
    <property type="evidence" value="ECO:0007669"/>
    <property type="project" value="UniProtKB-KW"/>
</dbReference>
<dbReference type="GO" id="GO:0003677">
    <property type="term" value="F:DNA binding"/>
    <property type="evidence" value="ECO:0007669"/>
    <property type="project" value="UniProtKB-KW"/>
</dbReference>
<comment type="similarity">
    <text evidence="1">Belongs to the site-specific recombinase resolvase family.</text>
</comment>
<dbReference type="PANTHER" id="PTHR30461">
    <property type="entry name" value="DNA-INVERTASE FROM LAMBDOID PROPHAGE"/>
    <property type="match status" value="1"/>
</dbReference>
<dbReference type="Gene3D" id="1.10.10.60">
    <property type="entry name" value="Homeodomain-like"/>
    <property type="match status" value="1"/>
</dbReference>
<dbReference type="SMART" id="SM00857">
    <property type="entry name" value="Resolvase"/>
    <property type="match status" value="1"/>
</dbReference>
<evidence type="ECO:0000256" key="6">
    <source>
        <dbReference type="PIRSR" id="PIRSR606118-50"/>
    </source>
</evidence>
<gene>
    <name evidence="9" type="ORF">RCC75_08180</name>
    <name evidence="10" type="ORF">RCG00_04465</name>
</gene>
<dbReference type="InterPro" id="IPR006118">
    <property type="entry name" value="Recombinase_CS"/>
</dbReference>
<evidence type="ECO:0000256" key="7">
    <source>
        <dbReference type="PROSITE-ProRule" id="PRU10137"/>
    </source>
</evidence>
<dbReference type="Proteomes" id="UP001229862">
    <property type="component" value="Chromosome"/>
</dbReference>
<keyword evidence="2" id="KW-0229">DNA integration</keyword>
<dbReference type="InterPro" id="IPR036162">
    <property type="entry name" value="Resolvase-like_N_sf"/>
</dbReference>
<evidence type="ECO:0000256" key="2">
    <source>
        <dbReference type="ARBA" id="ARBA00022908"/>
    </source>
</evidence>
<reference evidence="10 11" key="1">
    <citation type="submission" date="2023-08" db="EMBL/GenBank/DDBJ databases">
        <title>New molecular markers tilS and rpoB for phylogenetic and monitoring studies of the genus Thiothrix biodiversity.</title>
        <authorList>
            <person name="Ravin N.V."/>
            <person name="Smolyakov D."/>
            <person name="Markov N.D."/>
            <person name="Beletsky A.V."/>
            <person name="Mardanov A.V."/>
            <person name="Rudenko T.S."/>
            <person name="Grabovich M.Y."/>
        </authorList>
    </citation>
    <scope>NUCLEOTIDE SEQUENCE</scope>
    <source>
        <strain evidence="10">DNT52</strain>
        <strain evidence="9 11">H33</strain>
    </source>
</reference>
<evidence type="ECO:0000313" key="11">
    <source>
        <dbReference type="Proteomes" id="UP001223336"/>
    </source>
</evidence>
<dbReference type="Proteomes" id="UP001223336">
    <property type="component" value="Unassembled WGS sequence"/>
</dbReference>
<protein>
    <submittedName>
        <fullName evidence="10">Recombinase family protein</fullName>
    </submittedName>
</protein>
<evidence type="ECO:0000256" key="1">
    <source>
        <dbReference type="ARBA" id="ARBA00009913"/>
    </source>
</evidence>
<proteinExistence type="inferred from homology"/>
<keyword evidence="4" id="KW-0238">DNA-binding</keyword>
<dbReference type="Gene3D" id="3.40.50.1390">
    <property type="entry name" value="Resolvase, N-terminal catalytic domain"/>
    <property type="match status" value="1"/>
</dbReference>
<evidence type="ECO:0000256" key="4">
    <source>
        <dbReference type="ARBA" id="ARBA00023125"/>
    </source>
</evidence>
<dbReference type="EMBL" id="CP133217">
    <property type="protein sequence ID" value="WML87619.1"/>
    <property type="molecule type" value="Genomic_DNA"/>
</dbReference>
<keyword evidence="5" id="KW-0233">DNA recombination</keyword>
<dbReference type="FunFam" id="3.40.50.1390:FF:000001">
    <property type="entry name" value="DNA recombinase"/>
    <property type="match status" value="1"/>
</dbReference>
<accession>A0AA51MN98</accession>
<dbReference type="CDD" id="cd03768">
    <property type="entry name" value="SR_ResInv"/>
    <property type="match status" value="1"/>
</dbReference>
<organism evidence="10">
    <name type="scientific">Thiothrix subterranea</name>
    <dbReference type="NCBI Taxonomy" id="2735563"/>
    <lineage>
        <taxon>Bacteria</taxon>
        <taxon>Pseudomonadati</taxon>
        <taxon>Pseudomonadota</taxon>
        <taxon>Gammaproteobacteria</taxon>
        <taxon>Thiotrichales</taxon>
        <taxon>Thiotrichaceae</taxon>
        <taxon>Thiothrix</taxon>
    </lineage>
</organism>
<dbReference type="PROSITE" id="PS00397">
    <property type="entry name" value="RECOMBINASES_1"/>
    <property type="match status" value="1"/>
</dbReference>
<dbReference type="SUPFAM" id="SSF46689">
    <property type="entry name" value="Homeodomain-like"/>
    <property type="match status" value="1"/>
</dbReference>
<evidence type="ECO:0000259" key="8">
    <source>
        <dbReference type="PROSITE" id="PS51736"/>
    </source>
</evidence>
<feature type="domain" description="Resolvase/invertase-type recombinase catalytic" evidence="8">
    <location>
        <begin position="2"/>
        <end position="136"/>
    </location>
</feature>
<dbReference type="SUPFAM" id="SSF53041">
    <property type="entry name" value="Resolvase-like"/>
    <property type="match status" value="1"/>
</dbReference>
<dbReference type="PROSITE" id="PS51736">
    <property type="entry name" value="RECOMBINASES_3"/>
    <property type="match status" value="1"/>
</dbReference>
<evidence type="ECO:0000256" key="3">
    <source>
        <dbReference type="ARBA" id="ARBA00023100"/>
    </source>
</evidence>
<dbReference type="RefSeq" id="WP_210228715.1">
    <property type="nucleotide sequence ID" value="NZ_CP133197.1"/>
</dbReference>
<dbReference type="Pfam" id="PF02796">
    <property type="entry name" value="HTH_7"/>
    <property type="match status" value="1"/>
</dbReference>
<dbReference type="InterPro" id="IPR050639">
    <property type="entry name" value="SSR_resolvase"/>
</dbReference>
<evidence type="ECO:0000313" key="10">
    <source>
        <dbReference type="EMBL" id="WML87619.1"/>
    </source>
</evidence>
<evidence type="ECO:0000313" key="9">
    <source>
        <dbReference type="EMBL" id="MDQ5768500.1"/>
    </source>
</evidence>
<dbReference type="GO" id="GO:0000150">
    <property type="term" value="F:DNA strand exchange activity"/>
    <property type="evidence" value="ECO:0007669"/>
    <property type="project" value="UniProtKB-KW"/>
</dbReference>